<accession>F5XRL5</accession>
<dbReference type="eggNOG" id="COG3391">
    <property type="taxonomic scope" value="Bacteria"/>
</dbReference>
<organism evidence="2 3">
    <name type="scientific">Microlunatus phosphovorus (strain ATCC 700054 / DSM 10555 / JCM 9379 / NBRC 101784 / NCIMB 13414 / VKM Ac-1990 / NM-1)</name>
    <dbReference type="NCBI Taxonomy" id="1032480"/>
    <lineage>
        <taxon>Bacteria</taxon>
        <taxon>Bacillati</taxon>
        <taxon>Actinomycetota</taxon>
        <taxon>Actinomycetes</taxon>
        <taxon>Propionibacteriales</taxon>
        <taxon>Propionibacteriaceae</taxon>
        <taxon>Microlunatus</taxon>
    </lineage>
</organism>
<dbReference type="AlphaFoldDB" id="F5XRL5"/>
<reference evidence="2 3" key="1">
    <citation type="submission" date="2011-05" db="EMBL/GenBank/DDBJ databases">
        <title>Whole genome sequence of Microlunatus phosphovorus NM-1.</title>
        <authorList>
            <person name="Hosoyama A."/>
            <person name="Sasaki K."/>
            <person name="Harada T."/>
            <person name="Igarashi R."/>
            <person name="Kawakoshi A."/>
            <person name="Sasagawa M."/>
            <person name="Fukada J."/>
            <person name="Nakamura S."/>
            <person name="Katano Y."/>
            <person name="Hanada S."/>
            <person name="Kamagata Y."/>
            <person name="Nakamura N."/>
            <person name="Yamazaki S."/>
            <person name="Fujita N."/>
        </authorList>
    </citation>
    <scope>NUCLEOTIDE SEQUENCE [LARGE SCALE GENOMIC DNA]</scope>
    <source>
        <strain evidence="3">ATCC 700054 / DSM 10555 / JCM 9379 / NBRC 101784 / NCIMB 13414 / VKM Ac-1990 / NM-1</strain>
    </source>
</reference>
<dbReference type="STRING" id="1032480.MLP_16910"/>
<dbReference type="PANTHER" id="PTHR47197:SF3">
    <property type="entry name" value="DIHYDRO-HEME D1 DEHYDROGENASE"/>
    <property type="match status" value="1"/>
</dbReference>
<dbReference type="Proteomes" id="UP000007947">
    <property type="component" value="Chromosome"/>
</dbReference>
<evidence type="ECO:0000313" key="2">
    <source>
        <dbReference type="EMBL" id="BAK34705.1"/>
    </source>
</evidence>
<evidence type="ECO:0008006" key="4">
    <source>
        <dbReference type="Google" id="ProtNLM"/>
    </source>
</evidence>
<dbReference type="Gene3D" id="2.130.10.10">
    <property type="entry name" value="YVTN repeat-like/Quinoprotein amine dehydrogenase"/>
    <property type="match status" value="1"/>
</dbReference>
<dbReference type="PANTHER" id="PTHR47197">
    <property type="entry name" value="PROTEIN NIRF"/>
    <property type="match status" value="1"/>
</dbReference>
<feature type="signal peptide" evidence="1">
    <location>
        <begin position="1"/>
        <end position="17"/>
    </location>
</feature>
<evidence type="ECO:0000313" key="3">
    <source>
        <dbReference type="Proteomes" id="UP000007947"/>
    </source>
</evidence>
<feature type="chain" id="PRO_5003329354" description="YncE family protein" evidence="1">
    <location>
        <begin position="18"/>
        <end position="447"/>
    </location>
</feature>
<evidence type="ECO:0000256" key="1">
    <source>
        <dbReference type="SAM" id="SignalP"/>
    </source>
</evidence>
<dbReference type="InterPro" id="IPR051200">
    <property type="entry name" value="Host-pathogen_enzymatic-act"/>
</dbReference>
<dbReference type="InterPro" id="IPR015943">
    <property type="entry name" value="WD40/YVTN_repeat-like_dom_sf"/>
</dbReference>
<name>F5XRL5_MICPN</name>
<dbReference type="KEGG" id="mph:MLP_16910"/>
<dbReference type="HOGENOM" id="CLU_626711_0_0_11"/>
<gene>
    <name evidence="2" type="ordered locus">MLP_16910</name>
</gene>
<keyword evidence="1" id="KW-0732">Signal</keyword>
<proteinExistence type="predicted"/>
<sequence length="447" mass="47043">MLAVLGLAALLAVPADAGPRSSPVANRDYLVVADPQAKALHVYRASGNRRTGSLHGIAISAHGGTLPLPDGRLIVVDDANARVVAISINSRGKPRIVKSVAIPGSRWGGMTWGAADPSLRYFAFSGQPRDAVVSPIVVVDLDTFDIWHHDLQLTLDGTGTTPETQVYLAGDPLRLVMLGGSGFSSTLLSDFLETEYVAGCAMGRPRCFPIKAGNVPSGNGAHGPVVARDGSAVFTTTAEGFAGAKVAADGLTDARRVPYATDIRDIPNSFHPRLAADERTVWGAVTENPAVPVERWATARNDVSIIDSVSYDTRLVRVPDGKVSKLAISSTYAAVSTIHPEGDALTLLDADRGSPTFGRIVGTVALPSSTDGPREGRSIVGTQPHVVTLDPDGRRAYVTNGGDGTITVVDTERRRIVRTIRTPTPLNDGGYLVVVEPGAPVHDLIPR</sequence>
<dbReference type="InterPro" id="IPR011044">
    <property type="entry name" value="Quino_amine_DH_bsu"/>
</dbReference>
<protein>
    <recommendedName>
        <fullName evidence="4">YncE family protein</fullName>
    </recommendedName>
</protein>
<dbReference type="EMBL" id="AP012204">
    <property type="protein sequence ID" value="BAK34705.1"/>
    <property type="molecule type" value="Genomic_DNA"/>
</dbReference>
<dbReference type="SUPFAM" id="SSF50969">
    <property type="entry name" value="YVTN repeat-like/Quinoprotein amine dehydrogenase"/>
    <property type="match status" value="1"/>
</dbReference>
<keyword evidence="3" id="KW-1185">Reference proteome</keyword>